<dbReference type="PROSITE" id="PS51819">
    <property type="entry name" value="VOC"/>
    <property type="match status" value="2"/>
</dbReference>
<keyword evidence="2" id="KW-0456">Lyase</keyword>
<dbReference type="EMBL" id="JACHNU010000002">
    <property type="protein sequence ID" value="MBB4662138.1"/>
    <property type="molecule type" value="Genomic_DNA"/>
</dbReference>
<dbReference type="CDD" id="cd07262">
    <property type="entry name" value="VOC_like"/>
    <property type="match status" value="2"/>
</dbReference>
<organism evidence="2 3">
    <name type="scientific">Conexibacter arvalis</name>
    <dbReference type="NCBI Taxonomy" id="912552"/>
    <lineage>
        <taxon>Bacteria</taxon>
        <taxon>Bacillati</taxon>
        <taxon>Actinomycetota</taxon>
        <taxon>Thermoleophilia</taxon>
        <taxon>Solirubrobacterales</taxon>
        <taxon>Conexibacteraceae</taxon>
        <taxon>Conexibacter</taxon>
    </lineage>
</organism>
<dbReference type="PANTHER" id="PTHR35006">
    <property type="entry name" value="GLYOXALASE FAMILY PROTEIN (AFU_ORTHOLOGUE AFUA_5G14830)"/>
    <property type="match status" value="1"/>
</dbReference>
<dbReference type="InterPro" id="IPR029068">
    <property type="entry name" value="Glyas_Bleomycin-R_OHBP_Dase"/>
</dbReference>
<dbReference type="AlphaFoldDB" id="A0A840IDM5"/>
<dbReference type="InterPro" id="IPR037523">
    <property type="entry name" value="VOC_core"/>
</dbReference>
<keyword evidence="3" id="KW-1185">Reference proteome</keyword>
<evidence type="ECO:0000259" key="1">
    <source>
        <dbReference type="PROSITE" id="PS51819"/>
    </source>
</evidence>
<dbReference type="PANTHER" id="PTHR35006:SF2">
    <property type="entry name" value="GLYOXALASE FAMILY PROTEIN (AFU_ORTHOLOGUE AFUA_5G14830)"/>
    <property type="match status" value="1"/>
</dbReference>
<sequence length="239" mass="26044">MFDHVTITVADREASVPVYAAILATLGIEPTAFDEFGDFSIASASDARPATRGLHIGFRAPSRAAVDAFWQAGTAAGWCSDGEPGPRPQYVEDYYGGFLLDPDGNSIEAVHYGTMRDQGEIDHLWIRVADVPAATRFYELVAPHGGFRPVERREGYVRFSGGPRGGSFSLLDDRAPTEHVHLAFPGTAAQVEAFHREALAAGYRDHGAPGERPEYHPGYYGAFVLDPDGNNVEIVDHRR</sequence>
<reference evidence="2 3" key="1">
    <citation type="submission" date="2020-08" db="EMBL/GenBank/DDBJ databases">
        <title>Genomic Encyclopedia of Archaeal and Bacterial Type Strains, Phase II (KMG-II): from individual species to whole genera.</title>
        <authorList>
            <person name="Goeker M."/>
        </authorList>
    </citation>
    <scope>NUCLEOTIDE SEQUENCE [LARGE SCALE GENOMIC DNA]</scope>
    <source>
        <strain evidence="2 3">DSM 23288</strain>
    </source>
</reference>
<comment type="caution">
    <text evidence="2">The sequence shown here is derived from an EMBL/GenBank/DDBJ whole genome shotgun (WGS) entry which is preliminary data.</text>
</comment>
<proteinExistence type="predicted"/>
<dbReference type="SUPFAM" id="SSF54593">
    <property type="entry name" value="Glyoxalase/Bleomycin resistance protein/Dihydroxybiphenyl dioxygenase"/>
    <property type="match status" value="2"/>
</dbReference>
<keyword evidence="2" id="KW-0223">Dioxygenase</keyword>
<feature type="domain" description="VOC" evidence="1">
    <location>
        <begin position="1"/>
        <end position="112"/>
    </location>
</feature>
<dbReference type="Proteomes" id="UP000585272">
    <property type="component" value="Unassembled WGS sequence"/>
</dbReference>
<dbReference type="Gene3D" id="3.10.180.10">
    <property type="entry name" value="2,3-Dihydroxybiphenyl 1,2-Dioxygenase, domain 1"/>
    <property type="match status" value="2"/>
</dbReference>
<name>A0A840IDM5_9ACTN</name>
<feature type="domain" description="VOC" evidence="1">
    <location>
        <begin position="120"/>
        <end position="237"/>
    </location>
</feature>
<evidence type="ECO:0000313" key="2">
    <source>
        <dbReference type="EMBL" id="MBB4662138.1"/>
    </source>
</evidence>
<dbReference type="InterPro" id="IPR004360">
    <property type="entry name" value="Glyas_Fos-R_dOase_dom"/>
</dbReference>
<accession>A0A840IDM5</accession>
<dbReference type="RefSeq" id="WP_221242949.1">
    <property type="nucleotide sequence ID" value="NZ_JACHNU010000002.1"/>
</dbReference>
<protein>
    <submittedName>
        <fullName evidence="2">Catechol 2,3-dioxygenase-like lactoylglutathione lyase family enzyme</fullName>
    </submittedName>
</protein>
<dbReference type="GO" id="GO:0051213">
    <property type="term" value="F:dioxygenase activity"/>
    <property type="evidence" value="ECO:0007669"/>
    <property type="project" value="UniProtKB-KW"/>
</dbReference>
<keyword evidence="2" id="KW-0560">Oxidoreductase</keyword>
<dbReference type="Pfam" id="PF00903">
    <property type="entry name" value="Glyoxalase"/>
    <property type="match status" value="1"/>
</dbReference>
<gene>
    <name evidence="2" type="ORF">BDZ31_001724</name>
</gene>
<evidence type="ECO:0000313" key="3">
    <source>
        <dbReference type="Proteomes" id="UP000585272"/>
    </source>
</evidence>
<dbReference type="GO" id="GO:0016829">
    <property type="term" value="F:lyase activity"/>
    <property type="evidence" value="ECO:0007669"/>
    <property type="project" value="UniProtKB-KW"/>
</dbReference>